<organism evidence="4 5">
    <name type="scientific">Candidatus Curtissbacteria bacterium GW2011_GWC2_38_9</name>
    <dbReference type="NCBI Taxonomy" id="1618414"/>
    <lineage>
        <taxon>Bacteria</taxon>
        <taxon>Candidatus Curtissiibacteriota</taxon>
    </lineage>
</organism>
<evidence type="ECO:0000313" key="4">
    <source>
        <dbReference type="EMBL" id="KKQ89836.1"/>
    </source>
</evidence>
<dbReference type="EMBL" id="LBVP01000007">
    <property type="protein sequence ID" value="KKQ89836.1"/>
    <property type="molecule type" value="Genomic_DNA"/>
</dbReference>
<comment type="caution">
    <text evidence="4">The sequence shown here is derived from an EMBL/GenBank/DDBJ whole genome shotgun (WGS) entry which is preliminary data.</text>
</comment>
<accession>A0A0G0PKK3</accession>
<sequence length="344" mass="38795">MKVAIDISPLGTGHKTRGIGSYTQRLTEEFKKRDWGIEFEFFSKPTSPPPADVIHYPYFDLFFHTLPMKKTTNRVVTIHDVIPLVFPHYFPVGLKGYISLFFQKRSLKNVDAIICDSQASKKDIVSKLSFPKDKIHVVYLAAGFNFKEITDENTLFSVSKKYILPKKFVLYVGDVNWNKNLPNLLEAVKIAKVNLVMVGKALTDDSLTQVKEINQIIKKLGLQKQIIKTGYINENDLIYIYNLAGLTVLPSFYEGFGLPVLESMACGTPVVCSNVASLAEFTGNNAIFCDPTDPPDIAQKITHALNLSKRQKEISSQKLIKHASKFNWQKVARQTIAVYKSIVK</sequence>
<evidence type="ECO:0000256" key="1">
    <source>
        <dbReference type="ARBA" id="ARBA00022679"/>
    </source>
</evidence>
<dbReference type="AlphaFoldDB" id="A0A0G0PKK3"/>
<dbReference type="PANTHER" id="PTHR46401">
    <property type="entry name" value="GLYCOSYLTRANSFERASE WBBK-RELATED"/>
    <property type="match status" value="1"/>
</dbReference>
<name>A0A0G0PKK3_9BACT</name>
<proteinExistence type="predicted"/>
<evidence type="ECO:0000313" key="5">
    <source>
        <dbReference type="Proteomes" id="UP000034893"/>
    </source>
</evidence>
<dbReference type="CDD" id="cd03809">
    <property type="entry name" value="GT4_MtfB-like"/>
    <property type="match status" value="1"/>
</dbReference>
<dbReference type="PANTHER" id="PTHR46401:SF2">
    <property type="entry name" value="GLYCOSYLTRANSFERASE WBBK-RELATED"/>
    <property type="match status" value="1"/>
</dbReference>
<dbReference type="InterPro" id="IPR028098">
    <property type="entry name" value="Glyco_trans_4-like_N"/>
</dbReference>
<dbReference type="SUPFAM" id="SSF53756">
    <property type="entry name" value="UDP-Glycosyltransferase/glycogen phosphorylase"/>
    <property type="match status" value="1"/>
</dbReference>
<dbReference type="Pfam" id="PF13439">
    <property type="entry name" value="Glyco_transf_4"/>
    <property type="match status" value="1"/>
</dbReference>
<dbReference type="GO" id="GO:0016757">
    <property type="term" value="F:glycosyltransferase activity"/>
    <property type="evidence" value="ECO:0007669"/>
    <property type="project" value="InterPro"/>
</dbReference>
<dbReference type="Proteomes" id="UP000034893">
    <property type="component" value="Unassembled WGS sequence"/>
</dbReference>
<feature type="domain" description="Glycosyl transferase family 1" evidence="2">
    <location>
        <begin position="165"/>
        <end position="316"/>
    </location>
</feature>
<reference evidence="4 5" key="1">
    <citation type="journal article" date="2015" name="Nature">
        <title>rRNA introns, odd ribosomes, and small enigmatic genomes across a large radiation of phyla.</title>
        <authorList>
            <person name="Brown C.T."/>
            <person name="Hug L.A."/>
            <person name="Thomas B.C."/>
            <person name="Sharon I."/>
            <person name="Castelle C.J."/>
            <person name="Singh A."/>
            <person name="Wilkins M.J."/>
            <person name="Williams K.H."/>
            <person name="Banfield J.F."/>
        </authorList>
    </citation>
    <scope>NUCLEOTIDE SEQUENCE [LARGE SCALE GENOMIC DNA]</scope>
</reference>
<dbReference type="InterPro" id="IPR001296">
    <property type="entry name" value="Glyco_trans_1"/>
</dbReference>
<keyword evidence="1 4" id="KW-0808">Transferase</keyword>
<protein>
    <submittedName>
        <fullName evidence="4">Glycosyl transferase group 1</fullName>
    </submittedName>
</protein>
<evidence type="ECO:0000259" key="2">
    <source>
        <dbReference type="Pfam" id="PF00534"/>
    </source>
</evidence>
<dbReference type="Pfam" id="PF00534">
    <property type="entry name" value="Glycos_transf_1"/>
    <property type="match status" value="1"/>
</dbReference>
<dbReference type="Gene3D" id="3.40.50.2000">
    <property type="entry name" value="Glycogen Phosphorylase B"/>
    <property type="match status" value="2"/>
</dbReference>
<gene>
    <name evidence="4" type="ORF">UT12_C0007G0033</name>
</gene>
<evidence type="ECO:0000259" key="3">
    <source>
        <dbReference type="Pfam" id="PF13439"/>
    </source>
</evidence>
<feature type="domain" description="Glycosyltransferase subfamily 4-like N-terminal" evidence="3">
    <location>
        <begin position="51"/>
        <end position="139"/>
    </location>
</feature>